<evidence type="ECO:0000259" key="7">
    <source>
        <dbReference type="Pfam" id="PF17827"/>
    </source>
</evidence>
<dbReference type="Pfam" id="PF05175">
    <property type="entry name" value="MTS"/>
    <property type="match status" value="1"/>
</dbReference>
<keyword evidence="3 8" id="KW-0808">Transferase</keyword>
<dbReference type="GO" id="GO:0032259">
    <property type="term" value="P:methylation"/>
    <property type="evidence" value="ECO:0007669"/>
    <property type="project" value="UniProtKB-KW"/>
</dbReference>
<dbReference type="InterPro" id="IPR029063">
    <property type="entry name" value="SAM-dependent_MTases_sf"/>
</dbReference>
<dbReference type="GO" id="GO:0003676">
    <property type="term" value="F:nucleic acid binding"/>
    <property type="evidence" value="ECO:0007669"/>
    <property type="project" value="InterPro"/>
</dbReference>
<dbReference type="RefSeq" id="WP_066744239.1">
    <property type="nucleotide sequence ID" value="NZ_CP016757.1"/>
</dbReference>
<dbReference type="AlphaFoldDB" id="A0A1B2I472"/>
<organism evidence="8 9">
    <name type="scientific">Cloacibacillus porcorum</name>
    <dbReference type="NCBI Taxonomy" id="1197717"/>
    <lineage>
        <taxon>Bacteria</taxon>
        <taxon>Thermotogati</taxon>
        <taxon>Synergistota</taxon>
        <taxon>Synergistia</taxon>
        <taxon>Synergistales</taxon>
        <taxon>Synergistaceae</taxon>
        <taxon>Cloacibacillus</taxon>
    </lineage>
</organism>
<dbReference type="PANTHER" id="PTHR18895">
    <property type="entry name" value="HEMK METHYLTRANSFERASE"/>
    <property type="match status" value="1"/>
</dbReference>
<keyword evidence="2 8" id="KW-0489">Methyltransferase</keyword>
<evidence type="ECO:0000256" key="5">
    <source>
        <dbReference type="ARBA" id="ARBA00048391"/>
    </source>
</evidence>
<proteinExistence type="predicted"/>
<reference evidence="8" key="1">
    <citation type="submission" date="2016-08" db="EMBL/GenBank/DDBJ databases">
        <title>Complete genome of Cloacibacillus porcorum.</title>
        <authorList>
            <person name="Looft T."/>
            <person name="Bayles D.O."/>
            <person name="Alt D.P."/>
        </authorList>
    </citation>
    <scope>NUCLEOTIDE SEQUENCE [LARGE SCALE GENOMIC DNA]</scope>
    <source>
        <strain evidence="8">CL-84</strain>
    </source>
</reference>
<dbReference type="Pfam" id="PF17827">
    <property type="entry name" value="PrmC_N"/>
    <property type="match status" value="1"/>
</dbReference>
<feature type="domain" description="Methyltransferase small" evidence="6">
    <location>
        <begin position="104"/>
        <end position="192"/>
    </location>
</feature>
<dbReference type="InterPro" id="IPR019874">
    <property type="entry name" value="RF_methyltr_PrmC"/>
</dbReference>
<keyword evidence="4" id="KW-0949">S-adenosyl-L-methionine</keyword>
<dbReference type="Proteomes" id="UP000093044">
    <property type="component" value="Chromosome"/>
</dbReference>
<dbReference type="NCBIfam" id="TIGR00536">
    <property type="entry name" value="hemK_fam"/>
    <property type="match status" value="1"/>
</dbReference>
<dbReference type="InterPro" id="IPR007848">
    <property type="entry name" value="Small_mtfrase_dom"/>
</dbReference>
<dbReference type="InterPro" id="IPR002052">
    <property type="entry name" value="DNA_methylase_N6_adenine_CS"/>
</dbReference>
<dbReference type="InterPro" id="IPR040758">
    <property type="entry name" value="PrmC_N"/>
</dbReference>
<feature type="domain" description="Release factor glutamine methyltransferase N-terminal" evidence="7">
    <location>
        <begin position="6"/>
        <end position="73"/>
    </location>
</feature>
<comment type="catalytic activity">
    <reaction evidence="5">
        <text>L-glutaminyl-[peptide chain release factor] + S-adenosyl-L-methionine = N(5)-methyl-L-glutaminyl-[peptide chain release factor] + S-adenosyl-L-homocysteine + H(+)</text>
        <dbReference type="Rhea" id="RHEA:42896"/>
        <dbReference type="Rhea" id="RHEA-COMP:10271"/>
        <dbReference type="Rhea" id="RHEA-COMP:10272"/>
        <dbReference type="ChEBI" id="CHEBI:15378"/>
        <dbReference type="ChEBI" id="CHEBI:30011"/>
        <dbReference type="ChEBI" id="CHEBI:57856"/>
        <dbReference type="ChEBI" id="CHEBI:59789"/>
        <dbReference type="ChEBI" id="CHEBI:61891"/>
        <dbReference type="EC" id="2.1.1.297"/>
    </reaction>
</comment>
<name>A0A1B2I472_9BACT</name>
<evidence type="ECO:0000313" key="8">
    <source>
        <dbReference type="EMBL" id="ANZ44780.1"/>
    </source>
</evidence>
<gene>
    <name evidence="8" type="ORF">BED41_06565</name>
</gene>
<dbReference type="Gene3D" id="1.10.8.10">
    <property type="entry name" value="DNA helicase RuvA subunit, C-terminal domain"/>
    <property type="match status" value="1"/>
</dbReference>
<dbReference type="PROSITE" id="PS00092">
    <property type="entry name" value="N6_MTASE"/>
    <property type="match status" value="1"/>
</dbReference>
<evidence type="ECO:0000313" key="9">
    <source>
        <dbReference type="Proteomes" id="UP000093044"/>
    </source>
</evidence>
<dbReference type="KEGG" id="cpor:BED41_06565"/>
<dbReference type="GeneID" id="83057513"/>
<dbReference type="NCBIfam" id="TIGR03534">
    <property type="entry name" value="RF_mod_PrmC"/>
    <property type="match status" value="1"/>
</dbReference>
<dbReference type="InterPro" id="IPR050320">
    <property type="entry name" value="N5-glutamine_MTase"/>
</dbReference>
<dbReference type="EC" id="2.1.1.297" evidence="1"/>
<evidence type="ECO:0000256" key="4">
    <source>
        <dbReference type="ARBA" id="ARBA00022691"/>
    </source>
</evidence>
<protein>
    <recommendedName>
        <fullName evidence="1">peptide chain release factor N(5)-glutamine methyltransferase</fullName>
        <ecNumber evidence="1">2.1.1.297</ecNumber>
    </recommendedName>
</protein>
<dbReference type="GO" id="GO:0102559">
    <property type="term" value="F:peptide chain release factor N(5)-glutamine methyltransferase activity"/>
    <property type="evidence" value="ECO:0007669"/>
    <property type="project" value="UniProtKB-EC"/>
</dbReference>
<dbReference type="PANTHER" id="PTHR18895:SF74">
    <property type="entry name" value="MTRF1L RELEASE FACTOR GLUTAMINE METHYLTRANSFERASE"/>
    <property type="match status" value="1"/>
</dbReference>
<dbReference type="InterPro" id="IPR004556">
    <property type="entry name" value="HemK-like"/>
</dbReference>
<dbReference type="STRING" id="1197717.BED41_06565"/>
<accession>A0A1B2I472</accession>
<evidence type="ECO:0000256" key="2">
    <source>
        <dbReference type="ARBA" id="ARBA00022603"/>
    </source>
</evidence>
<keyword evidence="9" id="KW-1185">Reference proteome</keyword>
<evidence type="ECO:0000256" key="1">
    <source>
        <dbReference type="ARBA" id="ARBA00012771"/>
    </source>
</evidence>
<evidence type="ECO:0000256" key="3">
    <source>
        <dbReference type="ARBA" id="ARBA00022679"/>
    </source>
</evidence>
<dbReference type="EMBL" id="CP016757">
    <property type="protein sequence ID" value="ANZ44780.1"/>
    <property type="molecule type" value="Genomic_DNA"/>
</dbReference>
<dbReference type="SUPFAM" id="SSF53335">
    <property type="entry name" value="S-adenosyl-L-methionine-dependent methyltransferases"/>
    <property type="match status" value="1"/>
</dbReference>
<evidence type="ECO:0000259" key="6">
    <source>
        <dbReference type="Pfam" id="PF05175"/>
    </source>
</evidence>
<sequence>MKLQELRRRCRETLVLSSAARPEYSADLIISRRLGLGRAELLYKDDEIPAQACEGIFSMTAKRARGVPLSYVLHEAEFYGYRFKVGRGVLIPRPETELLVEAALEYFPSGRAASFADWCTGSGCIALSLLLENESLTGIGVDKSPQALRWATINRGFHRLEKRLVLLRNAEPAEAPVGEGSLDFIISNPPYIPEAEMAGLMPEVRDYEPHMALDGGAGGLFLYRKFFESFPRLLKSGGLLLLETAGEAQICALEDMAPSEFVLMNKILDYNGIIRHIIWRKR</sequence>
<dbReference type="Gene3D" id="3.40.50.150">
    <property type="entry name" value="Vaccinia Virus protein VP39"/>
    <property type="match status" value="1"/>
</dbReference>